<keyword evidence="2" id="KW-0732">Signal</keyword>
<dbReference type="AlphaFoldDB" id="A0A1D1XUK6"/>
<evidence type="ECO:0000313" key="3">
    <source>
        <dbReference type="EMBL" id="JAT46071.1"/>
    </source>
</evidence>
<organism evidence="3">
    <name type="scientific">Anthurium amnicola</name>
    <dbReference type="NCBI Taxonomy" id="1678845"/>
    <lineage>
        <taxon>Eukaryota</taxon>
        <taxon>Viridiplantae</taxon>
        <taxon>Streptophyta</taxon>
        <taxon>Embryophyta</taxon>
        <taxon>Tracheophyta</taxon>
        <taxon>Spermatophyta</taxon>
        <taxon>Magnoliopsida</taxon>
        <taxon>Liliopsida</taxon>
        <taxon>Araceae</taxon>
        <taxon>Pothoideae</taxon>
        <taxon>Potheae</taxon>
        <taxon>Anthurium</taxon>
    </lineage>
</organism>
<evidence type="ECO:0000256" key="1">
    <source>
        <dbReference type="SAM" id="Phobius"/>
    </source>
</evidence>
<evidence type="ECO:0000256" key="2">
    <source>
        <dbReference type="SAM" id="SignalP"/>
    </source>
</evidence>
<keyword evidence="3" id="KW-0808">Transferase</keyword>
<gene>
    <name evidence="3" type="primary">pkiA_5</name>
    <name evidence="3" type="ORF">g.57027</name>
</gene>
<keyword evidence="1" id="KW-1133">Transmembrane helix</keyword>
<feature type="chain" id="PRO_5008899715" evidence="2">
    <location>
        <begin position="32"/>
        <end position="408"/>
    </location>
</feature>
<protein>
    <submittedName>
        <fullName evidence="3">Pyruvate kinase</fullName>
    </submittedName>
</protein>
<keyword evidence="3" id="KW-0418">Kinase</keyword>
<accession>A0A1D1XUK6</accession>
<dbReference type="EMBL" id="GDJX01021865">
    <property type="protein sequence ID" value="JAT46071.1"/>
    <property type="molecule type" value="Transcribed_RNA"/>
</dbReference>
<keyword evidence="1" id="KW-0812">Transmembrane</keyword>
<feature type="signal peptide" evidence="2">
    <location>
        <begin position="1"/>
        <end position="31"/>
    </location>
</feature>
<name>A0A1D1XUK6_9ARAE</name>
<dbReference type="GO" id="GO:0016301">
    <property type="term" value="F:kinase activity"/>
    <property type="evidence" value="ECO:0007669"/>
    <property type="project" value="UniProtKB-KW"/>
</dbReference>
<keyword evidence="1" id="KW-0472">Membrane</keyword>
<reference evidence="3" key="1">
    <citation type="submission" date="2015-07" db="EMBL/GenBank/DDBJ databases">
        <title>Transcriptome Assembly of Anthurium amnicola.</title>
        <authorList>
            <person name="Suzuki J."/>
        </authorList>
    </citation>
    <scope>NUCLEOTIDE SEQUENCE</scope>
</reference>
<dbReference type="PANTHER" id="PTHR35752">
    <property type="entry name" value="G-PROTEIN COUPLED RECEPTOR"/>
    <property type="match status" value="1"/>
</dbReference>
<dbReference type="PANTHER" id="PTHR35752:SF1">
    <property type="entry name" value="G-PROTEIN COUPLED RECEPTOR"/>
    <property type="match status" value="1"/>
</dbReference>
<feature type="transmembrane region" description="Helical" evidence="1">
    <location>
        <begin position="316"/>
        <end position="340"/>
    </location>
</feature>
<keyword evidence="3" id="KW-0670">Pyruvate</keyword>
<proteinExistence type="predicted"/>
<sequence length="408" mass="45443">MMHGGMTFTYSHKFIILHLSVILLLFPVAAGVAVPSSNCYVLDNSTHLVDFTNWSGHLFEYEGKDADLVVRFCKDVETRSQSGYIDFGHYSPFNYFSTGHGPIDFVQEFYNGDLAKCEKSFDKMGRTAQVNIICGKCLNGICKGELGCICNVAYDSATCRAVVELAIPCTRRGPRVFPGFTVGFHPRSWEVVYNGLTQLGFEQVHREFSFGTEQTHVSLYLTATSSLSHLVGKPTFKVYPEKGLEVKLSGSRADDRPPTTLSPAILIVNWRCEDVRHEPFEVLISIPVEGYYPVEFTLAKICEYRQTREVEAMRGWATLGVISCVFIVLSTVFCCGGFIYRTRIEHQHGLDALPGMTILSACLEAITGPRGYMHPGVINGAFINQPSWENAATSQVTQRSNERKYGSV</sequence>